<dbReference type="Gene3D" id="3.40.50.720">
    <property type="entry name" value="NAD(P)-binding Rossmann-like Domain"/>
    <property type="match status" value="1"/>
</dbReference>
<dbReference type="InterPro" id="IPR036291">
    <property type="entry name" value="NAD(P)-bd_dom_sf"/>
</dbReference>
<dbReference type="Proteomes" id="UP000320481">
    <property type="component" value="Unassembled WGS sequence"/>
</dbReference>
<comment type="caution">
    <text evidence="2">The sequence shown here is derived from an EMBL/GenBank/DDBJ whole genome shotgun (WGS) entry which is preliminary data.</text>
</comment>
<protein>
    <submittedName>
        <fullName evidence="2">Uncharacterized protein</fullName>
    </submittedName>
</protein>
<feature type="compositionally biased region" description="Low complexity" evidence="1">
    <location>
        <begin position="13"/>
        <end position="25"/>
    </location>
</feature>
<accession>A0A5C6JX39</accession>
<feature type="compositionally biased region" description="Basic residues" evidence="1">
    <location>
        <begin position="54"/>
        <end position="63"/>
    </location>
</feature>
<dbReference type="SUPFAM" id="SSF51735">
    <property type="entry name" value="NAD(P)-binding Rossmann-fold domains"/>
    <property type="match status" value="1"/>
</dbReference>
<dbReference type="AlphaFoldDB" id="A0A5C6JX39"/>
<feature type="region of interest" description="Disordered" evidence="1">
    <location>
        <begin position="1"/>
        <end position="79"/>
    </location>
</feature>
<organism evidence="2 3">
    <name type="scientific">Streptomyces misionensis</name>
    <dbReference type="NCBI Taxonomy" id="67331"/>
    <lineage>
        <taxon>Bacteria</taxon>
        <taxon>Bacillati</taxon>
        <taxon>Actinomycetota</taxon>
        <taxon>Actinomycetes</taxon>
        <taxon>Kitasatosporales</taxon>
        <taxon>Streptomycetaceae</taxon>
        <taxon>Streptomyces</taxon>
    </lineage>
</organism>
<dbReference type="EMBL" id="VOGW01000059">
    <property type="protein sequence ID" value="TWV53406.1"/>
    <property type="molecule type" value="Genomic_DNA"/>
</dbReference>
<evidence type="ECO:0000313" key="3">
    <source>
        <dbReference type="Proteomes" id="UP000320481"/>
    </source>
</evidence>
<reference evidence="2" key="1">
    <citation type="journal article" date="2019" name="Microbiol. Resour. Announc.">
        <title>Draft Genomic Sequences of Streptomyces misionensis and Streptomyces albidoflavus, bacteria applied for phytopathogen biocontrol.</title>
        <authorList>
            <person name="Pylro V."/>
            <person name="Dias A."/>
            <person name="Andreote F."/>
            <person name="Varani A."/>
            <person name="Andreote C."/>
            <person name="Bernardo E."/>
            <person name="Martins T."/>
        </authorList>
    </citation>
    <scope>NUCLEOTIDE SEQUENCE [LARGE SCALE GENOMIC DNA]</scope>
    <source>
        <strain evidence="2">66</strain>
    </source>
</reference>
<evidence type="ECO:0000313" key="2">
    <source>
        <dbReference type="EMBL" id="TWV53406.1"/>
    </source>
</evidence>
<sequence>MSATPPKAGRDGPSGALAAGAGPCGTTVGSVEPGTCATEADAEPTAGPGWERRLRGRTAPGRRGRPEEVAVDGGMTTTS</sequence>
<proteinExistence type="predicted"/>
<gene>
    <name evidence="2" type="ORF">FRZ03_10735</name>
</gene>
<keyword evidence="3" id="KW-1185">Reference proteome</keyword>
<evidence type="ECO:0000256" key="1">
    <source>
        <dbReference type="SAM" id="MobiDB-lite"/>
    </source>
</evidence>
<dbReference type="RefSeq" id="WP_146464915.1">
    <property type="nucleotide sequence ID" value="NZ_VOGW01000059.1"/>
</dbReference>
<name>A0A5C6JX39_9ACTN</name>